<evidence type="ECO:0000313" key="7">
    <source>
        <dbReference type="EMBL" id="MBI1494803.1"/>
    </source>
</evidence>
<evidence type="ECO:0000256" key="2">
    <source>
        <dbReference type="ARBA" id="ARBA00008520"/>
    </source>
</evidence>
<dbReference type="GO" id="GO:0030975">
    <property type="term" value="F:thiamine binding"/>
    <property type="evidence" value="ECO:0007669"/>
    <property type="project" value="InterPro"/>
</dbReference>
<accession>A0A8J7IDV6</accession>
<gene>
    <name evidence="7" type="ORF">H1D41_14245</name>
</gene>
<protein>
    <submittedName>
        <fullName evidence="7">Thiamine ABC transporter substrate binding subunit</fullName>
    </submittedName>
</protein>
<dbReference type="PANTHER" id="PTHR30006">
    <property type="entry name" value="THIAMINE-BINDING PERIPLASMIC PROTEIN-RELATED"/>
    <property type="match status" value="1"/>
</dbReference>
<dbReference type="NCBIfam" id="TIGR01276">
    <property type="entry name" value="thiB"/>
    <property type="match status" value="1"/>
</dbReference>
<feature type="signal peptide" evidence="6">
    <location>
        <begin position="1"/>
        <end position="18"/>
    </location>
</feature>
<dbReference type="InterPro" id="IPR005967">
    <property type="entry name" value="ThiB"/>
</dbReference>
<dbReference type="AlphaFoldDB" id="A0A8J7IDV6"/>
<dbReference type="GO" id="GO:0030976">
    <property type="term" value="F:thiamine pyrophosphate binding"/>
    <property type="evidence" value="ECO:0007669"/>
    <property type="project" value="TreeGrafter"/>
</dbReference>
<dbReference type="CDD" id="cd13545">
    <property type="entry name" value="PBP2_TbpA"/>
    <property type="match status" value="1"/>
</dbReference>
<evidence type="ECO:0000256" key="5">
    <source>
        <dbReference type="ARBA" id="ARBA00022764"/>
    </source>
</evidence>
<comment type="subcellular location">
    <subcellularLocation>
        <location evidence="1">Periplasm</location>
    </subcellularLocation>
</comment>
<comment type="similarity">
    <text evidence="2">Belongs to the bacterial solute-binding protein 1 family.</text>
</comment>
<dbReference type="SUPFAM" id="SSF53850">
    <property type="entry name" value="Periplasmic binding protein-like II"/>
    <property type="match status" value="1"/>
</dbReference>
<feature type="chain" id="PRO_5035218279" evidence="6">
    <location>
        <begin position="19"/>
        <end position="328"/>
    </location>
</feature>
<evidence type="ECO:0000256" key="3">
    <source>
        <dbReference type="ARBA" id="ARBA00022448"/>
    </source>
</evidence>
<dbReference type="GO" id="GO:0030288">
    <property type="term" value="C:outer membrane-bounded periplasmic space"/>
    <property type="evidence" value="ECO:0007669"/>
    <property type="project" value="InterPro"/>
</dbReference>
<proteinExistence type="inferred from homology"/>
<dbReference type="PANTHER" id="PTHR30006:SF3">
    <property type="entry name" value="THIAMINE-BINDING PERIPLASMIC PROTEIN"/>
    <property type="match status" value="1"/>
</dbReference>
<dbReference type="InterPro" id="IPR005948">
    <property type="entry name" value="ThiB-like"/>
</dbReference>
<keyword evidence="8" id="KW-1185">Reference proteome</keyword>
<dbReference type="Pfam" id="PF13531">
    <property type="entry name" value="SBP_bac_11"/>
    <property type="match status" value="1"/>
</dbReference>
<sequence length="328" mass="35401">MKYLTLAAGLCAATAASAETPVLNVYTYDSFTSDWGPGPAIEAAFEDICNCDLQFSAVGDGAALIARLNLEGDHSEADVVLGIDTNLADQALADQFFVPHTLENPTLTLPIEWDNATYVPYDWGYFAFIYDNTKTDSVPANFRDLAASDLKIVIQDPRSSTPGLGLMMWVKAAYGDEAPAIWADLSDNIVTVTKGWSESYGMFLEGEADMALSYTTSPAYHLIAEDDASKSAVAFDEGHYMQIEVAAVTKSADQPELAQQFLEFMISDAAQTILPTTNWMYPAATPTAGLPEGFETLTVPEKSLLIPAEDAGSVREAALTEWLDALSQ</sequence>
<evidence type="ECO:0000256" key="6">
    <source>
        <dbReference type="SAM" id="SignalP"/>
    </source>
</evidence>
<dbReference type="EMBL" id="JADCKQ010000011">
    <property type="protein sequence ID" value="MBI1494803.1"/>
    <property type="molecule type" value="Genomic_DNA"/>
</dbReference>
<organism evidence="7 8">
    <name type="scientific">Halocynthiibacter styelae</name>
    <dbReference type="NCBI Taxonomy" id="2761955"/>
    <lineage>
        <taxon>Bacteria</taxon>
        <taxon>Pseudomonadati</taxon>
        <taxon>Pseudomonadota</taxon>
        <taxon>Alphaproteobacteria</taxon>
        <taxon>Rhodobacterales</taxon>
        <taxon>Paracoccaceae</taxon>
        <taxon>Halocynthiibacter</taxon>
    </lineage>
</organism>
<dbReference type="Gene3D" id="3.40.190.10">
    <property type="entry name" value="Periplasmic binding protein-like II"/>
    <property type="match status" value="2"/>
</dbReference>
<keyword evidence="5" id="KW-0574">Periplasm</keyword>
<dbReference type="RefSeq" id="WP_228849542.1">
    <property type="nucleotide sequence ID" value="NZ_JADCKQ010000011.1"/>
</dbReference>
<evidence type="ECO:0000256" key="1">
    <source>
        <dbReference type="ARBA" id="ARBA00004418"/>
    </source>
</evidence>
<evidence type="ECO:0000256" key="4">
    <source>
        <dbReference type="ARBA" id="ARBA00022729"/>
    </source>
</evidence>
<keyword evidence="3" id="KW-0813">Transport</keyword>
<keyword evidence="4 6" id="KW-0732">Signal</keyword>
<reference evidence="7" key="1">
    <citation type="submission" date="2020-10" db="EMBL/GenBank/DDBJ databases">
        <title>Paenihalocynthiibacter styelae gen. nov., sp. nov., isolated from stalked sea squirt Styela clava.</title>
        <authorList>
            <person name="Kim Y.-O."/>
            <person name="Yoon J.-H."/>
        </authorList>
    </citation>
    <scope>NUCLEOTIDE SEQUENCE</scope>
    <source>
        <strain evidence="7">MYP1-1</strain>
    </source>
</reference>
<name>A0A8J7IDV6_9RHOB</name>
<dbReference type="NCBIfam" id="TIGR01254">
    <property type="entry name" value="sfuA"/>
    <property type="match status" value="1"/>
</dbReference>
<comment type="caution">
    <text evidence="7">The sequence shown here is derived from an EMBL/GenBank/DDBJ whole genome shotgun (WGS) entry which is preliminary data.</text>
</comment>
<evidence type="ECO:0000313" key="8">
    <source>
        <dbReference type="Proteomes" id="UP000640583"/>
    </source>
</evidence>
<dbReference type="Proteomes" id="UP000640583">
    <property type="component" value="Unassembled WGS sequence"/>
</dbReference>
<dbReference type="GO" id="GO:0015888">
    <property type="term" value="P:thiamine transport"/>
    <property type="evidence" value="ECO:0007669"/>
    <property type="project" value="InterPro"/>
</dbReference>